<evidence type="ECO:0000313" key="2">
    <source>
        <dbReference type="Proteomes" id="UP001143856"/>
    </source>
</evidence>
<organism evidence="1 2">
    <name type="scientific">Xylaria curta</name>
    <dbReference type="NCBI Taxonomy" id="42375"/>
    <lineage>
        <taxon>Eukaryota</taxon>
        <taxon>Fungi</taxon>
        <taxon>Dikarya</taxon>
        <taxon>Ascomycota</taxon>
        <taxon>Pezizomycotina</taxon>
        <taxon>Sordariomycetes</taxon>
        <taxon>Xylariomycetidae</taxon>
        <taxon>Xylariales</taxon>
        <taxon>Xylariaceae</taxon>
        <taxon>Xylaria</taxon>
    </lineage>
</organism>
<protein>
    <submittedName>
        <fullName evidence="1">Uncharacterized protein</fullName>
    </submittedName>
</protein>
<gene>
    <name evidence="1" type="ORF">NUW58_g1447</name>
</gene>
<name>A0ACC1PK56_9PEZI</name>
<keyword evidence="2" id="KW-1185">Reference proteome</keyword>
<dbReference type="EMBL" id="JAPDGR010000156">
    <property type="protein sequence ID" value="KAJ2994819.1"/>
    <property type="molecule type" value="Genomic_DNA"/>
</dbReference>
<dbReference type="Proteomes" id="UP001143856">
    <property type="component" value="Unassembled WGS sequence"/>
</dbReference>
<reference evidence="1" key="1">
    <citation type="submission" date="2022-10" db="EMBL/GenBank/DDBJ databases">
        <title>Genome Sequence of Xylaria curta.</title>
        <authorList>
            <person name="Buettner E."/>
        </authorList>
    </citation>
    <scope>NUCLEOTIDE SEQUENCE</scope>
    <source>
        <strain evidence="1">Babe10</strain>
    </source>
</reference>
<accession>A0ACC1PK56</accession>
<comment type="caution">
    <text evidence="1">The sequence shown here is derived from an EMBL/GenBank/DDBJ whole genome shotgun (WGS) entry which is preliminary data.</text>
</comment>
<evidence type="ECO:0000313" key="1">
    <source>
        <dbReference type="EMBL" id="KAJ2994819.1"/>
    </source>
</evidence>
<sequence>MVSSVEYFQNTDNWIICGPSGFITETETFVPTTYSELIGLVSIITKITTIAVNDGTSSTVSTYSYLVGPGGVGWHIPSSRSEAPVLLAPPTALPGQSSSVQSSSGSSMPTTYTNATSPGTGPTSSKTSITTIASTVSSRASSTVANSTTPYTSEITSTSANGQSTDSTDSSSRTSSGLGNTTASESTSTGTPTNGTISSGITPTASITSSGMTSSEITSAESTSGESTASNTEVPSSSFSATSTSLGVTSTITLPPADLSTTTLSGTSLTANTWITTKDKDDHTTIVPVIVTGGGGGIVIWGVPPIPNVEFSFPNLPKFHLPCIKVFGAAIGSCSTDPVSDGPPEGDDDPTNQPSGKTSTTKETSTSTSECDTPHTVSNCAVQCAKATTIPALALHVQVAWLEQRLGTVHRHSKHLPPNTDDEEVQKRYHPRDLEKRGSASRVQKFGTCALNTGAAKALTRPSWPAVTPTMLRPDAAGKMAAKYSTISRYDRATGVGACAIPTITRLDAAAFIAAPQYTDLSGKVRSNNNDCSLDHAYEKSWIKDFFVQLVGTTTGGGKLSCTDLNDFFFPAAPAPATCQLNLLQPIWDSIASDKNLYFIAMSQYVNGDGKGLFFADATQPLKKFFVNDPNFAISNTGAWKWPTGKSPGQTSAIDTLRTMINKYFETVLLGALEMKSDPMLPLIDRTNNRIYNAMLQHDAYVAGNPSMFPNAKNWKTAFGANGIAGAYKDYMTSTVLPQITEPPRYLTDLWQNMIKAGITAAENLPDVKKDSANPNMPGVHYPEWQTFEKFANEVDSIYLNSGKYDWEYTFSFKWDINNKRQVDDDGLSCPLPSRSGVTSATGSPTSSELSQTSSGAPSTPHETTSSSTPASGSQTTSNGSSVRSSTTVSSGITTVPPTNSSTSAGASATLSPTGTKSQITSAPATTAPAVTIGTSTEKVDKCEKGYGTYSIMAQVTAPANAGSQRFYVPMADGRPGSDWEINFIDGFIGDPKDVNKDNRTDPRTVVRSWSVGTAAGGDPVEKGDGGKDMHIKWKSPDKANGTFVELVYVKLDQPLGMQEWGIVASGGRSACLPDACHGPPIVVSDDNGKVCKRPPCSTQITCEDSGVITPRADCSVVEDGVLFPLWYDVTIVANNFIDDGGEKLKKEEKGCGAMTAWKKHDINETSEDGSWTAVNAFTFTLPLTVKAGCVERAIASAGGPKDLHCINSSSDWVFVKR</sequence>
<proteinExistence type="predicted"/>